<dbReference type="InterPro" id="IPR011008">
    <property type="entry name" value="Dimeric_a/b-barrel"/>
</dbReference>
<dbReference type="GO" id="GO:0004497">
    <property type="term" value="F:monooxygenase activity"/>
    <property type="evidence" value="ECO:0007669"/>
    <property type="project" value="UniProtKB-KW"/>
</dbReference>
<keyword evidence="3" id="KW-1185">Reference proteome</keyword>
<dbReference type="AlphaFoldDB" id="A0A1M5FLR0"/>
<reference evidence="3" key="1">
    <citation type="submission" date="2016-11" db="EMBL/GenBank/DDBJ databases">
        <authorList>
            <person name="Varghese N."/>
            <person name="Submissions S."/>
        </authorList>
    </citation>
    <scope>NUCLEOTIDE SEQUENCE [LARGE SCALE GENOMIC DNA]</scope>
    <source>
        <strain evidence="3">DSM 27370</strain>
    </source>
</reference>
<evidence type="ECO:0000259" key="1">
    <source>
        <dbReference type="PROSITE" id="PS51725"/>
    </source>
</evidence>
<dbReference type="Gene3D" id="3.30.70.100">
    <property type="match status" value="1"/>
</dbReference>
<dbReference type="EMBL" id="FQUC01000012">
    <property type="protein sequence ID" value="SHF92460.1"/>
    <property type="molecule type" value="Genomic_DNA"/>
</dbReference>
<keyword evidence="2" id="KW-0503">Monooxygenase</keyword>
<dbReference type="PANTHER" id="PTHR33336:SF15">
    <property type="entry name" value="ABM DOMAIN-CONTAINING PROTEIN"/>
    <property type="match status" value="1"/>
</dbReference>
<evidence type="ECO:0000313" key="2">
    <source>
        <dbReference type="EMBL" id="SHF92460.1"/>
    </source>
</evidence>
<evidence type="ECO:0000313" key="3">
    <source>
        <dbReference type="Proteomes" id="UP000184480"/>
    </source>
</evidence>
<dbReference type="OrthoDB" id="9806189at2"/>
<sequence>MKQKNVLAKVRIVKGKENEYLSLVSPLIEAAKTESGNLSYNVYRNVENPSEFIVYEEYINDEAFSAHCNTPAFHDFVQQVKPLLDGEIDIRQF</sequence>
<dbReference type="Pfam" id="PF03992">
    <property type="entry name" value="ABM"/>
    <property type="match status" value="1"/>
</dbReference>
<keyword evidence="2" id="KW-0560">Oxidoreductase</keyword>
<dbReference type="RefSeq" id="WP_062180900.1">
    <property type="nucleotide sequence ID" value="NZ_BBXL01000011.1"/>
</dbReference>
<protein>
    <submittedName>
        <fullName evidence="2">Quinol monooxygenase YgiN</fullName>
    </submittedName>
</protein>
<dbReference type="Proteomes" id="UP000184480">
    <property type="component" value="Unassembled WGS sequence"/>
</dbReference>
<feature type="domain" description="ABM" evidence="1">
    <location>
        <begin position="4"/>
        <end position="93"/>
    </location>
</feature>
<dbReference type="PROSITE" id="PS51725">
    <property type="entry name" value="ABM"/>
    <property type="match status" value="1"/>
</dbReference>
<gene>
    <name evidence="2" type="ORF">SAMN05444362_11241</name>
</gene>
<name>A0A1M5FLR0_9BACT</name>
<dbReference type="SUPFAM" id="SSF54909">
    <property type="entry name" value="Dimeric alpha+beta barrel"/>
    <property type="match status" value="1"/>
</dbReference>
<dbReference type="InterPro" id="IPR050744">
    <property type="entry name" value="AI-2_Isomerase_LsrG"/>
</dbReference>
<proteinExistence type="predicted"/>
<dbReference type="PANTHER" id="PTHR33336">
    <property type="entry name" value="QUINOL MONOOXYGENASE YGIN-RELATED"/>
    <property type="match status" value="1"/>
</dbReference>
<organism evidence="2 3">
    <name type="scientific">Dysgonomonas macrotermitis</name>
    <dbReference type="NCBI Taxonomy" id="1346286"/>
    <lineage>
        <taxon>Bacteria</taxon>
        <taxon>Pseudomonadati</taxon>
        <taxon>Bacteroidota</taxon>
        <taxon>Bacteroidia</taxon>
        <taxon>Bacteroidales</taxon>
        <taxon>Dysgonomonadaceae</taxon>
        <taxon>Dysgonomonas</taxon>
    </lineage>
</organism>
<dbReference type="InterPro" id="IPR007138">
    <property type="entry name" value="ABM_dom"/>
</dbReference>
<accession>A0A1M5FLR0</accession>